<accession>A0AAF0UTU9</accession>
<evidence type="ECO:0000313" key="2">
    <source>
        <dbReference type="Proteomes" id="UP001234989"/>
    </source>
</evidence>
<dbReference type="EMBL" id="CP133621">
    <property type="protein sequence ID" value="WMV51268.1"/>
    <property type="molecule type" value="Genomic_DNA"/>
</dbReference>
<gene>
    <name evidence="1" type="ORF">MTR67_044653</name>
</gene>
<evidence type="ECO:0008006" key="3">
    <source>
        <dbReference type="Google" id="ProtNLM"/>
    </source>
</evidence>
<dbReference type="AlphaFoldDB" id="A0AAF0UTU9"/>
<keyword evidence="2" id="KW-1185">Reference proteome</keyword>
<name>A0AAF0UTU9_SOLVR</name>
<sequence>MFCAFGRNANARNTNTAPPVPYLEVSNAEFQNAIQLLAQSVTNHNNQQVPVPANASGGLVAARVRDFVRMNPPEFLGSQIGKDPHNCLDEVKKIFEVMQVTGNDRVELTSYQHKDVAHIWYTQWKENMGTNTAPITWECFSEIFLDRFFPRGLREAKATTRNRIYCDNILWQLILLPLN</sequence>
<protein>
    <recommendedName>
        <fullName evidence="3">Gag-pol polyprotein</fullName>
    </recommendedName>
</protein>
<reference evidence="1" key="1">
    <citation type="submission" date="2023-08" db="EMBL/GenBank/DDBJ databases">
        <title>A de novo genome assembly of Solanum verrucosum Schlechtendal, a Mexican diploid species geographically isolated from the other diploid A-genome species in potato relatives.</title>
        <authorList>
            <person name="Hosaka K."/>
        </authorList>
    </citation>
    <scope>NUCLEOTIDE SEQUENCE</scope>
    <source>
        <tissue evidence="1">Young leaves</tissue>
    </source>
</reference>
<evidence type="ECO:0000313" key="1">
    <source>
        <dbReference type="EMBL" id="WMV51268.1"/>
    </source>
</evidence>
<proteinExistence type="predicted"/>
<dbReference type="Proteomes" id="UP001234989">
    <property type="component" value="Chromosome 10"/>
</dbReference>
<organism evidence="1 2">
    <name type="scientific">Solanum verrucosum</name>
    <dbReference type="NCBI Taxonomy" id="315347"/>
    <lineage>
        <taxon>Eukaryota</taxon>
        <taxon>Viridiplantae</taxon>
        <taxon>Streptophyta</taxon>
        <taxon>Embryophyta</taxon>
        <taxon>Tracheophyta</taxon>
        <taxon>Spermatophyta</taxon>
        <taxon>Magnoliopsida</taxon>
        <taxon>eudicotyledons</taxon>
        <taxon>Gunneridae</taxon>
        <taxon>Pentapetalae</taxon>
        <taxon>asterids</taxon>
        <taxon>lamiids</taxon>
        <taxon>Solanales</taxon>
        <taxon>Solanaceae</taxon>
        <taxon>Solanoideae</taxon>
        <taxon>Solaneae</taxon>
        <taxon>Solanum</taxon>
    </lineage>
</organism>